<dbReference type="AlphaFoldDB" id="A0A2A6C487"/>
<dbReference type="PANTHER" id="PTHR22945:SF40">
    <property type="entry name" value="SERPENTINE RECEPTOR, CLASS D (DELTA)-RELATED"/>
    <property type="match status" value="1"/>
</dbReference>
<accession>A0A8R1UJ38</accession>
<evidence type="ECO:0000313" key="6">
    <source>
        <dbReference type="EnsemblMetazoa" id="PPA24290.1"/>
    </source>
</evidence>
<reference evidence="7" key="1">
    <citation type="journal article" date="2008" name="Nat. Genet.">
        <title>The Pristionchus pacificus genome provides a unique perspective on nematode lifestyle and parasitism.</title>
        <authorList>
            <person name="Dieterich C."/>
            <person name="Clifton S.W."/>
            <person name="Schuster L.N."/>
            <person name="Chinwalla A."/>
            <person name="Delehaunty K."/>
            <person name="Dinkelacker I."/>
            <person name="Fulton L."/>
            <person name="Fulton R."/>
            <person name="Godfrey J."/>
            <person name="Minx P."/>
            <person name="Mitreva M."/>
            <person name="Roeseler W."/>
            <person name="Tian H."/>
            <person name="Witte H."/>
            <person name="Yang S.P."/>
            <person name="Wilson R.K."/>
            <person name="Sommer R.J."/>
        </authorList>
    </citation>
    <scope>NUCLEOTIDE SEQUENCE [LARGE SCALE GENOMIC DNA]</scope>
    <source>
        <strain evidence="7">PS312</strain>
    </source>
</reference>
<dbReference type="SUPFAM" id="SSF81321">
    <property type="entry name" value="Family A G protein-coupled receptor-like"/>
    <property type="match status" value="1"/>
</dbReference>
<gene>
    <name evidence="6" type="primary">WBGene00113844</name>
</gene>
<name>A0A2A6C487_PRIPA</name>
<evidence type="ECO:0000313" key="7">
    <source>
        <dbReference type="Proteomes" id="UP000005239"/>
    </source>
</evidence>
<dbReference type="InterPro" id="IPR050920">
    <property type="entry name" value="Nematode_rcpt-like_delta"/>
</dbReference>
<reference evidence="6" key="2">
    <citation type="submission" date="2022-06" db="UniProtKB">
        <authorList>
            <consortium name="EnsemblMetazoa"/>
        </authorList>
    </citation>
    <scope>IDENTIFICATION</scope>
    <source>
        <strain evidence="6">PS312</strain>
    </source>
</reference>
<organism evidence="6 7">
    <name type="scientific">Pristionchus pacificus</name>
    <name type="common">Parasitic nematode worm</name>
    <dbReference type="NCBI Taxonomy" id="54126"/>
    <lineage>
        <taxon>Eukaryota</taxon>
        <taxon>Metazoa</taxon>
        <taxon>Ecdysozoa</taxon>
        <taxon>Nematoda</taxon>
        <taxon>Chromadorea</taxon>
        <taxon>Rhabditida</taxon>
        <taxon>Rhabditina</taxon>
        <taxon>Diplogasteromorpha</taxon>
        <taxon>Diplogasteroidea</taxon>
        <taxon>Neodiplogasteridae</taxon>
        <taxon>Pristionchus</taxon>
    </lineage>
</organism>
<keyword evidence="7" id="KW-1185">Reference proteome</keyword>
<keyword evidence="5" id="KW-0472">Membrane</keyword>
<dbReference type="Pfam" id="PF10317">
    <property type="entry name" value="7TM_GPCR_Srd"/>
    <property type="match status" value="1"/>
</dbReference>
<evidence type="ECO:0000256" key="2">
    <source>
        <dbReference type="ARBA" id="ARBA00009166"/>
    </source>
</evidence>
<protein>
    <submittedName>
        <fullName evidence="6">G protein-coupled receptor</fullName>
    </submittedName>
</protein>
<evidence type="ECO:0000256" key="1">
    <source>
        <dbReference type="ARBA" id="ARBA00004141"/>
    </source>
</evidence>
<dbReference type="Gene3D" id="1.20.1070.10">
    <property type="entry name" value="Rhodopsin 7-helix transmembrane proteins"/>
    <property type="match status" value="1"/>
</dbReference>
<keyword evidence="3" id="KW-0812">Transmembrane</keyword>
<dbReference type="OrthoDB" id="5821713at2759"/>
<proteinExistence type="inferred from homology"/>
<comment type="similarity">
    <text evidence="2">Belongs to the nematode receptor-like protein srd family.</text>
</comment>
<evidence type="ECO:0000256" key="5">
    <source>
        <dbReference type="ARBA" id="ARBA00023136"/>
    </source>
</evidence>
<evidence type="ECO:0000256" key="4">
    <source>
        <dbReference type="ARBA" id="ARBA00022989"/>
    </source>
</evidence>
<keyword evidence="4" id="KW-1133">Transmembrane helix</keyword>
<evidence type="ECO:0000256" key="3">
    <source>
        <dbReference type="ARBA" id="ARBA00022692"/>
    </source>
</evidence>
<sequence length="299" mass="34083">MMGVLDIIHSFYAVVGVTANLLLLSIICLTKSSGLKTYAIIVANVACVDIIEILLDLFEVPRMVAYGEDSILLFHGLCTKFGPEICYRCHLVMLHLIFHSLFLIAYSFWYRYRILKKAAPPWYIVQTIIIILFIPNGTPMLLAMFARDDQEGSKNILRTVYPTVDVNNLTHRSVNLFDPFSAPTDYSAIFGPFIVYTFIVVMRRKVLRTLASLSGKMSVRTKQMHESLVKVLTYHAALPSTICIGVSSFFFQMMGFHSSHIDGLIFIFACIPAVVNPFLSLYFVAPYRRYRCKERKFEL</sequence>
<accession>A0A2A6C487</accession>
<dbReference type="EnsemblMetazoa" id="PPA24290.1">
    <property type="protein sequence ID" value="PPA24290.1"/>
    <property type="gene ID" value="WBGene00113844"/>
</dbReference>
<dbReference type="PANTHER" id="PTHR22945">
    <property type="entry name" value="SERPENTINE RECEPTOR, CLASS D DELTA"/>
    <property type="match status" value="1"/>
</dbReference>
<dbReference type="Proteomes" id="UP000005239">
    <property type="component" value="Unassembled WGS sequence"/>
</dbReference>
<dbReference type="InterPro" id="IPR019421">
    <property type="entry name" value="7TM_GPCR_serpentine_rcpt_Srd"/>
</dbReference>
<comment type="subcellular location">
    <subcellularLocation>
        <location evidence="1">Membrane</location>
        <topology evidence="1">Multi-pass membrane protein</topology>
    </subcellularLocation>
</comment>
<dbReference type="GO" id="GO:0016020">
    <property type="term" value="C:membrane"/>
    <property type="evidence" value="ECO:0007669"/>
    <property type="project" value="UniProtKB-SubCell"/>
</dbReference>